<proteinExistence type="predicted"/>
<dbReference type="AlphaFoldDB" id="A0A2S0UJ13"/>
<dbReference type="EMBL" id="CP028918">
    <property type="protein sequence ID" value="AWB47796.1"/>
    <property type="molecule type" value="Genomic_DNA"/>
</dbReference>
<name>A0A2S0UJ13_9RHOB</name>
<dbReference type="OrthoDB" id="9776669at2"/>
<feature type="signal peptide" evidence="1">
    <location>
        <begin position="1"/>
        <end position="20"/>
    </location>
</feature>
<dbReference type="PANTHER" id="PTHR42941:SF1">
    <property type="entry name" value="SLL1037 PROTEIN"/>
    <property type="match status" value="1"/>
</dbReference>
<dbReference type="PANTHER" id="PTHR42941">
    <property type="entry name" value="SLL1037 PROTEIN"/>
    <property type="match status" value="1"/>
</dbReference>
<accession>A0A2S0UJ13</accession>
<dbReference type="Gene3D" id="3.40.190.10">
    <property type="entry name" value="Periplasmic binding protein-like II"/>
    <property type="match status" value="2"/>
</dbReference>
<dbReference type="RefSeq" id="WP_108434621.1">
    <property type="nucleotide sequence ID" value="NZ_CP028918.1"/>
</dbReference>
<dbReference type="Pfam" id="PF16868">
    <property type="entry name" value="NMT1_3"/>
    <property type="match status" value="1"/>
</dbReference>
<dbReference type="Proteomes" id="UP000244496">
    <property type="component" value="Chromosome"/>
</dbReference>
<evidence type="ECO:0000313" key="2">
    <source>
        <dbReference type="EMBL" id="AWB47796.1"/>
    </source>
</evidence>
<reference evidence="2 3" key="1">
    <citation type="submission" date="2018-04" db="EMBL/GenBank/DDBJ databases">
        <title>Genome sequencing of Gemmobacter.</title>
        <authorList>
            <person name="Yi H."/>
            <person name="Baek M.-G."/>
        </authorList>
    </citation>
    <scope>NUCLEOTIDE SEQUENCE [LARGE SCALE GENOMIC DNA]</scope>
    <source>
        <strain evidence="2 3">HYN0069</strain>
    </source>
</reference>
<gene>
    <name evidence="2" type="ORF">HYN69_04085</name>
</gene>
<dbReference type="NCBIfam" id="TIGR02122">
    <property type="entry name" value="TRAP_TAXI"/>
    <property type="match status" value="1"/>
</dbReference>
<evidence type="ECO:0000313" key="3">
    <source>
        <dbReference type="Proteomes" id="UP000244496"/>
    </source>
</evidence>
<dbReference type="SUPFAM" id="SSF53850">
    <property type="entry name" value="Periplasmic binding protein-like II"/>
    <property type="match status" value="1"/>
</dbReference>
<keyword evidence="1" id="KW-0732">Signal</keyword>
<sequence length="323" mass="33536">MRFKLRGVLAIVALSATIGAATVGAGRADPATLASAAQGSSTYNYALAVSKAATEVQSMDLRPQPYDSTSQASAFVNSGEVDFGLENAIAVQDAYLGRGKFADNRLDGLRLVARLVPMRMALGVRADSGITSIADLRGKRLPAGFAQAVTGETLIGAMLAGGGLTYDDVENVTVSNFTSMAEAFVAGDLDAMIHVIGTPRDEQVSKDVGGLVPLPLPADPAVDAAIKAALPVASTYELQPAPNLTTIAAPVKVLQYDYFIYTSASESDANVEALLKSLAGGKDTMVQSVAGLAWFEPDAMNVDIGIPYHPAAVAWFKANGQQP</sequence>
<evidence type="ECO:0000256" key="1">
    <source>
        <dbReference type="SAM" id="SignalP"/>
    </source>
</evidence>
<organism evidence="2 3">
    <name type="scientific">Paragemmobacter aquarius</name>
    <dbReference type="NCBI Taxonomy" id="2169400"/>
    <lineage>
        <taxon>Bacteria</taxon>
        <taxon>Pseudomonadati</taxon>
        <taxon>Pseudomonadota</taxon>
        <taxon>Alphaproteobacteria</taxon>
        <taxon>Rhodobacterales</taxon>
        <taxon>Paracoccaceae</taxon>
        <taxon>Paragemmobacter</taxon>
    </lineage>
</organism>
<feature type="chain" id="PRO_5015410038" description="TRAP transporter solute receptor, TAXI family" evidence="1">
    <location>
        <begin position="21"/>
        <end position="323"/>
    </location>
</feature>
<evidence type="ECO:0008006" key="4">
    <source>
        <dbReference type="Google" id="ProtNLM"/>
    </source>
</evidence>
<keyword evidence="3" id="KW-1185">Reference proteome</keyword>
<protein>
    <recommendedName>
        <fullName evidence="4">TRAP transporter solute receptor, TAXI family</fullName>
    </recommendedName>
</protein>
<dbReference type="InterPro" id="IPR011852">
    <property type="entry name" value="TRAP_TAXI"/>
</dbReference>
<dbReference type="KEGG" id="geh:HYN69_04085"/>